<feature type="transmembrane region" description="Helical" evidence="7">
    <location>
        <begin position="33"/>
        <end position="54"/>
    </location>
</feature>
<dbReference type="SUPFAM" id="SSF82866">
    <property type="entry name" value="Multidrug efflux transporter AcrB transmembrane domain"/>
    <property type="match status" value="2"/>
</dbReference>
<feature type="transmembrane region" description="Helical" evidence="7">
    <location>
        <begin position="375"/>
        <end position="393"/>
    </location>
</feature>
<dbReference type="OrthoDB" id="7051771at2"/>
<dbReference type="AlphaFoldDB" id="A0A1H8J281"/>
<dbReference type="EMBL" id="FODD01000009">
    <property type="protein sequence ID" value="SEN75013.1"/>
    <property type="molecule type" value="Genomic_DNA"/>
</dbReference>
<organism evidence="9 10">
    <name type="scientific">Actinacidiphila rubida</name>
    <dbReference type="NCBI Taxonomy" id="310780"/>
    <lineage>
        <taxon>Bacteria</taxon>
        <taxon>Bacillati</taxon>
        <taxon>Actinomycetota</taxon>
        <taxon>Actinomycetes</taxon>
        <taxon>Kitasatosporales</taxon>
        <taxon>Streptomycetaceae</taxon>
        <taxon>Actinacidiphila</taxon>
    </lineage>
</organism>
<dbReference type="STRING" id="310780.SAMN05216267_1009136"/>
<evidence type="ECO:0000256" key="4">
    <source>
        <dbReference type="ARBA" id="ARBA00022692"/>
    </source>
</evidence>
<evidence type="ECO:0000256" key="5">
    <source>
        <dbReference type="ARBA" id="ARBA00022989"/>
    </source>
</evidence>
<name>A0A1H8J281_9ACTN</name>
<dbReference type="PANTHER" id="PTHR33406:SF11">
    <property type="entry name" value="MEMBRANE PROTEIN SCO6666-RELATED"/>
    <property type="match status" value="1"/>
</dbReference>
<feature type="transmembrane region" description="Helical" evidence="7">
    <location>
        <begin position="283"/>
        <end position="311"/>
    </location>
</feature>
<feature type="transmembrane region" description="Helical" evidence="7">
    <location>
        <begin position="537"/>
        <end position="556"/>
    </location>
</feature>
<evidence type="ECO:0000256" key="1">
    <source>
        <dbReference type="ARBA" id="ARBA00004651"/>
    </source>
</evidence>
<dbReference type="PANTHER" id="PTHR33406">
    <property type="entry name" value="MEMBRANE PROTEIN MJ1562-RELATED"/>
    <property type="match status" value="1"/>
</dbReference>
<feature type="transmembrane region" description="Helical" evidence="7">
    <location>
        <begin position="244"/>
        <end position="262"/>
    </location>
</feature>
<keyword evidence="5 7" id="KW-1133">Transmembrane helix</keyword>
<keyword evidence="10" id="KW-1185">Reference proteome</keyword>
<evidence type="ECO:0000313" key="9">
    <source>
        <dbReference type="EMBL" id="SEN75013.1"/>
    </source>
</evidence>
<accession>A0A1H8J281</accession>
<dbReference type="InterPro" id="IPR004869">
    <property type="entry name" value="MMPL_dom"/>
</dbReference>
<evidence type="ECO:0000256" key="2">
    <source>
        <dbReference type="ARBA" id="ARBA00010157"/>
    </source>
</evidence>
<gene>
    <name evidence="9" type="ORF">SAMN05216267_1009136</name>
</gene>
<dbReference type="GO" id="GO:0005886">
    <property type="term" value="C:plasma membrane"/>
    <property type="evidence" value="ECO:0007669"/>
    <property type="project" value="UniProtKB-SubCell"/>
</dbReference>
<evidence type="ECO:0000256" key="3">
    <source>
        <dbReference type="ARBA" id="ARBA00022475"/>
    </source>
</evidence>
<feature type="domain" description="Membrane transport protein MMPL" evidence="8">
    <location>
        <begin position="474"/>
        <end position="715"/>
    </location>
</feature>
<feature type="transmembrane region" description="Helical" evidence="7">
    <location>
        <begin position="218"/>
        <end position="238"/>
    </location>
</feature>
<comment type="subcellular location">
    <subcellularLocation>
        <location evidence="1">Cell membrane</location>
        <topology evidence="1">Multi-pass membrane protein</topology>
    </subcellularLocation>
</comment>
<feature type="domain" description="Membrane transport protein MMPL" evidence="8">
    <location>
        <begin position="67"/>
        <end position="375"/>
    </location>
</feature>
<dbReference type="Gene3D" id="1.20.1640.10">
    <property type="entry name" value="Multidrug efflux transporter AcrB transmembrane domain"/>
    <property type="match status" value="2"/>
</dbReference>
<evidence type="ECO:0000256" key="6">
    <source>
        <dbReference type="ARBA" id="ARBA00023136"/>
    </source>
</evidence>
<keyword evidence="6 7" id="KW-0472">Membrane</keyword>
<feature type="transmembrane region" description="Helical" evidence="7">
    <location>
        <begin position="608"/>
        <end position="629"/>
    </location>
</feature>
<feature type="transmembrane region" description="Helical" evidence="7">
    <location>
        <begin position="568"/>
        <end position="588"/>
    </location>
</feature>
<evidence type="ECO:0000313" key="10">
    <source>
        <dbReference type="Proteomes" id="UP000181951"/>
    </source>
</evidence>
<feature type="transmembrane region" description="Helical" evidence="7">
    <location>
        <begin position="317"/>
        <end position="341"/>
    </location>
</feature>
<keyword evidence="3" id="KW-1003">Cell membrane</keyword>
<evidence type="ECO:0000259" key="8">
    <source>
        <dbReference type="Pfam" id="PF03176"/>
    </source>
</evidence>
<feature type="transmembrane region" description="Helical" evidence="7">
    <location>
        <begin position="641"/>
        <end position="667"/>
    </location>
</feature>
<comment type="similarity">
    <text evidence="2">Belongs to the resistance-nodulation-cell division (RND) (TC 2.A.6) family. MmpL subfamily.</text>
</comment>
<reference evidence="9 10" key="1">
    <citation type="submission" date="2016-10" db="EMBL/GenBank/DDBJ databases">
        <authorList>
            <person name="de Groot N.N."/>
        </authorList>
    </citation>
    <scope>NUCLEOTIDE SEQUENCE [LARGE SCALE GENOMIC DNA]</scope>
    <source>
        <strain evidence="9 10">CGMCC 4.2026</strain>
    </source>
</reference>
<dbReference type="RefSeq" id="WP_069463216.1">
    <property type="nucleotide sequence ID" value="NZ_FODD01000009.1"/>
</dbReference>
<dbReference type="Proteomes" id="UP000181951">
    <property type="component" value="Unassembled WGS sequence"/>
</dbReference>
<dbReference type="Pfam" id="PF03176">
    <property type="entry name" value="MMPL"/>
    <property type="match status" value="2"/>
</dbReference>
<keyword evidence="4 7" id="KW-0812">Transmembrane</keyword>
<evidence type="ECO:0000256" key="7">
    <source>
        <dbReference type="SAM" id="Phobius"/>
    </source>
</evidence>
<protein>
    <submittedName>
        <fullName evidence="9">Putative drug exporter of the RND superfamily</fullName>
    </submittedName>
</protein>
<dbReference type="InterPro" id="IPR050545">
    <property type="entry name" value="Mycobact_MmpL"/>
</dbReference>
<proteinExistence type="inferred from homology"/>
<feature type="transmembrane region" description="Helical" evidence="7">
    <location>
        <begin position="190"/>
        <end position="211"/>
    </location>
</feature>
<sequence>MTSSTPSSYLPDPAPEVPSGRLARLGAFCGRHAVWVIACWLVLLVAALAGRAIVGPTFSDQVTLSGSQSATGTDLLTASDPAAAAPSGLVVFHTGSGTVADHQSAVNTTLGNLRKMPHATGASALVTSSDGRTAYSTVTFDEQLKSLGNDYTDQLDTATAPARADGLGVAYGGGFDQITNAPANDLKSELVGIGVALVILLLVFGSVFAAVLPLVCALVAVGVGIGVVGIVAGTVSFATAAPTLSTMIGLGVGIDYALFLTTRFRQDLMDGRTPAQAVARTSAVTGHAVLVAATTVSVAMLGLYACGLTFIGKLGLAATIAVVITATASLTLVPAALTLVGRHIDRVHVRRPVAESAGESDDWHRYAVFVSRHPAEFLTAGCVLLVVLAIPLFSMRLGHVDSGANQSGTTSRTAFDWISDAPGPGFGPGANDPLTVVVDVQHATVPAGQIADDVTKALQGAGDIARFTPVQPTPDGKLLVSTVTPVDVPQSASTGGLLNRLTGATLHDALRGTGATSYVTGTTASQYDFRNTVKDRLPIIIGIVLIAAFLLLMTVFRSLVIPVKAVLLNLLTTGASYGVLVAAFQWGWATGLLGLPQAVPIESYVPMMMFAIVFGLSMDYEIFLLSRIAEAWYATADNTRSVGAGLSATGRVISSAALIMTAVFLSFTASPTVVIKMLAVGLAVSVILDATVVRLVLVPATMFLMGRANWWFPRRLDRILPRVHM</sequence>